<dbReference type="NCBIfam" id="TIGR02607">
    <property type="entry name" value="antidote_HigA"/>
    <property type="match status" value="1"/>
</dbReference>
<accession>A0A9Q2WPL4</accession>
<gene>
    <name evidence="1" type="ORF">G6693_04065</name>
</gene>
<dbReference type="AlphaFoldDB" id="A0A9Q2WPL4"/>
<dbReference type="OrthoDB" id="5297543at2"/>
<reference evidence="1" key="1">
    <citation type="journal article" date="2021" name="Genome Biol. Evol.">
        <title>Continental-Scale Gene Flow Prevents Allopatric Divergence of Pelagic Freshwater Bacteria.</title>
        <authorList>
            <person name="Hoetzinger M."/>
            <person name="Pitt A."/>
            <person name="Huemer A."/>
            <person name="Hahn M.W."/>
        </authorList>
    </citation>
    <scope>NUCLEOTIDE SEQUENCE</scope>
    <source>
        <strain evidence="1">AP-YLGG-20-G6</strain>
    </source>
</reference>
<dbReference type="EMBL" id="JAANGI010000001">
    <property type="protein sequence ID" value="MBT8591100.1"/>
    <property type="molecule type" value="Genomic_DNA"/>
</dbReference>
<dbReference type="RefSeq" id="WP_112208846.1">
    <property type="nucleotide sequence ID" value="NZ_CP030087.1"/>
</dbReference>
<dbReference type="PANTHER" id="PTHR36924">
    <property type="entry name" value="ANTITOXIN HIGA-1"/>
    <property type="match status" value="1"/>
</dbReference>
<dbReference type="PANTHER" id="PTHR36924:SF1">
    <property type="entry name" value="ANTITOXIN HIGA-1"/>
    <property type="match status" value="1"/>
</dbReference>
<proteinExistence type="predicted"/>
<protein>
    <submittedName>
        <fullName evidence="1">HigA family addiction module antidote protein</fullName>
    </submittedName>
</protein>
<dbReference type="Proteomes" id="UP000762271">
    <property type="component" value="Unassembled WGS sequence"/>
</dbReference>
<evidence type="ECO:0000313" key="1">
    <source>
        <dbReference type="EMBL" id="MBT8591100.1"/>
    </source>
</evidence>
<dbReference type="InterPro" id="IPR010982">
    <property type="entry name" value="Lambda_DNA-bd_dom_sf"/>
</dbReference>
<organism evidence="1 2">
    <name type="scientific">Polynucleobacter paneuropaeus</name>
    <dbReference type="NCBI Taxonomy" id="2527775"/>
    <lineage>
        <taxon>Bacteria</taxon>
        <taxon>Pseudomonadati</taxon>
        <taxon>Pseudomonadota</taxon>
        <taxon>Betaproteobacteria</taxon>
        <taxon>Burkholderiales</taxon>
        <taxon>Burkholderiaceae</taxon>
        <taxon>Polynucleobacter</taxon>
    </lineage>
</organism>
<dbReference type="GO" id="GO:0003677">
    <property type="term" value="F:DNA binding"/>
    <property type="evidence" value="ECO:0007669"/>
    <property type="project" value="InterPro"/>
</dbReference>
<dbReference type="InterPro" id="IPR013430">
    <property type="entry name" value="Toxin_antidote_HigA"/>
</dbReference>
<dbReference type="SUPFAM" id="SSF47413">
    <property type="entry name" value="lambda repressor-like DNA-binding domains"/>
    <property type="match status" value="1"/>
</dbReference>
<dbReference type="Gene3D" id="1.10.260.40">
    <property type="entry name" value="lambda repressor-like DNA-binding domains"/>
    <property type="match status" value="1"/>
</dbReference>
<comment type="caution">
    <text evidence="1">The sequence shown here is derived from an EMBL/GenBank/DDBJ whole genome shotgun (WGS) entry which is preliminary data.</text>
</comment>
<name>A0A9Q2WPL4_9BURK</name>
<sequence>MSKLLNEIHPGEILLEDFMRPMGMNALQLASGMDVSPSCINELVIGARPITPDIAMRLGSFFSMETLFWLTLQKEFDQRLVKNLQN</sequence>
<evidence type="ECO:0000313" key="2">
    <source>
        <dbReference type="Proteomes" id="UP000762271"/>
    </source>
</evidence>